<comment type="caution">
    <text evidence="2">The sequence shown here is derived from an EMBL/GenBank/DDBJ whole genome shotgun (WGS) entry which is preliminary data.</text>
</comment>
<sequence length="195" mass="20607">MRTAQPGTQSAGGWDPSSPDESDQKEMGPLGTYGDRTEPAWCPVTVHSQTSLAVEGGSHLPRVAFSGSRPPGAQGPDWRGDHRMATPHSGLGHRDSLSVSGNHVSVERRGRLGGRLGAAWWSQLLLVAVGGPDWGSRGSGAIQWPTAPVLMVPIRRGIVPQEPALYSVPPQALGPHEPLCSQVPLLAEGRQLLVC</sequence>
<organism evidence="2 3">
    <name type="scientific">Gulo gulo</name>
    <name type="common">Wolverine</name>
    <name type="synonym">Gluton</name>
    <dbReference type="NCBI Taxonomy" id="48420"/>
    <lineage>
        <taxon>Eukaryota</taxon>
        <taxon>Metazoa</taxon>
        <taxon>Chordata</taxon>
        <taxon>Craniata</taxon>
        <taxon>Vertebrata</taxon>
        <taxon>Euteleostomi</taxon>
        <taxon>Mammalia</taxon>
        <taxon>Eutheria</taxon>
        <taxon>Laurasiatheria</taxon>
        <taxon>Carnivora</taxon>
        <taxon>Caniformia</taxon>
        <taxon>Musteloidea</taxon>
        <taxon>Mustelidae</taxon>
        <taxon>Guloninae</taxon>
        <taxon>Gulo</taxon>
    </lineage>
</organism>
<feature type="region of interest" description="Disordered" evidence="1">
    <location>
        <begin position="61"/>
        <end position="101"/>
    </location>
</feature>
<name>A0A9X9LE20_GULGU</name>
<feature type="region of interest" description="Disordered" evidence="1">
    <location>
        <begin position="1"/>
        <end position="36"/>
    </location>
</feature>
<evidence type="ECO:0000313" key="3">
    <source>
        <dbReference type="Proteomes" id="UP000269945"/>
    </source>
</evidence>
<reference evidence="2 3" key="1">
    <citation type="submission" date="2018-10" db="EMBL/GenBank/DDBJ databases">
        <authorList>
            <person name="Ekblom R."/>
            <person name="Jareborg N."/>
        </authorList>
    </citation>
    <scope>NUCLEOTIDE SEQUENCE [LARGE SCALE GENOMIC DNA]</scope>
    <source>
        <tissue evidence="2">Muscle</tissue>
    </source>
</reference>
<evidence type="ECO:0000256" key="1">
    <source>
        <dbReference type="SAM" id="MobiDB-lite"/>
    </source>
</evidence>
<evidence type="ECO:0000313" key="2">
    <source>
        <dbReference type="EMBL" id="VCW63098.1"/>
    </source>
</evidence>
<gene>
    <name evidence="2" type="ORF">BN2614_LOCUS2</name>
</gene>
<protein>
    <submittedName>
        <fullName evidence="2">Uncharacterized protein</fullName>
    </submittedName>
</protein>
<feature type="compositionally biased region" description="Polar residues" evidence="1">
    <location>
        <begin position="1"/>
        <end position="11"/>
    </location>
</feature>
<dbReference type="EMBL" id="CYRY02001176">
    <property type="protein sequence ID" value="VCW63098.1"/>
    <property type="molecule type" value="Genomic_DNA"/>
</dbReference>
<dbReference type="Proteomes" id="UP000269945">
    <property type="component" value="Unassembled WGS sequence"/>
</dbReference>
<dbReference type="AlphaFoldDB" id="A0A9X9LE20"/>
<proteinExistence type="predicted"/>
<accession>A0A9X9LE20</accession>
<keyword evidence="3" id="KW-1185">Reference proteome</keyword>